<organism evidence="2 3">
    <name type="scientific">Tsukamurella tyrosinosolvens</name>
    <dbReference type="NCBI Taxonomy" id="57704"/>
    <lineage>
        <taxon>Bacteria</taxon>
        <taxon>Bacillati</taxon>
        <taxon>Actinomycetota</taxon>
        <taxon>Actinomycetes</taxon>
        <taxon>Mycobacteriales</taxon>
        <taxon>Tsukamurellaceae</taxon>
        <taxon>Tsukamurella</taxon>
    </lineage>
</organism>
<dbReference type="RefSeq" id="WP_068525267.1">
    <property type="nucleotide sequence ID" value="NZ_CBDRGN010000001.1"/>
</dbReference>
<keyword evidence="3" id="KW-1185">Reference proteome</keyword>
<dbReference type="GeneID" id="300998769"/>
<dbReference type="Proteomes" id="UP000182241">
    <property type="component" value="Unassembled WGS sequence"/>
</dbReference>
<reference evidence="3" key="1">
    <citation type="submission" date="2016-10" db="EMBL/GenBank/DDBJ databases">
        <authorList>
            <person name="Varghese N."/>
            <person name="Submissions S."/>
        </authorList>
    </citation>
    <scope>NUCLEOTIDE SEQUENCE [LARGE SCALE GENOMIC DNA]</scope>
    <source>
        <strain evidence="3">DSM 44234</strain>
    </source>
</reference>
<proteinExistence type="predicted"/>
<dbReference type="EMBL" id="FNSA01000003">
    <property type="protein sequence ID" value="SEC47765.1"/>
    <property type="molecule type" value="Genomic_DNA"/>
</dbReference>
<sequence>MRHIRVISPPDRTDAVLALLRSRPGVTHITLALGASLVPAGDVLSAEVTREAAHRVLQGLEELGIPADGAVTVSTLDTVLSDAADAAEKAVPGDPSDAVVWEELTARTREESTLNSTFLAFLVLAVLLAAVGVVTNSPVTVVGAMVVGPEFGPLAAIAVALATRRLHFAVRPVIALSVGFPVAMLCTWLGAEAALAADLFTVDVLDSAGQVDFIYRVGPFSLIVALLAGAAGMISMVTAKSAALVGVFISVTTVPAAGYAVVAATVGEWQRALESTGQLAINLVGIVVAGVLVLVLRPAAWRDMREQVGL</sequence>
<name>A0A1H4SU70_TSUTY</name>
<dbReference type="STRING" id="57704.SAMN04489793_2395"/>
<dbReference type="PANTHER" id="PTHR20992">
    <property type="entry name" value="AT15442P-RELATED"/>
    <property type="match status" value="1"/>
</dbReference>
<keyword evidence="1" id="KW-0812">Transmembrane</keyword>
<dbReference type="OrthoDB" id="8061853at2"/>
<evidence type="ECO:0000256" key="1">
    <source>
        <dbReference type="SAM" id="Phobius"/>
    </source>
</evidence>
<feature type="transmembrane region" description="Helical" evidence="1">
    <location>
        <begin position="217"/>
        <end position="237"/>
    </location>
</feature>
<gene>
    <name evidence="2" type="ORF">SAMN04489793_2395</name>
</gene>
<feature type="transmembrane region" description="Helical" evidence="1">
    <location>
        <begin position="117"/>
        <end position="135"/>
    </location>
</feature>
<keyword evidence="1" id="KW-1133">Transmembrane helix</keyword>
<accession>A0A1H4SU70</accession>
<feature type="transmembrane region" description="Helical" evidence="1">
    <location>
        <begin position="141"/>
        <end position="161"/>
    </location>
</feature>
<dbReference type="Pfam" id="PF04087">
    <property type="entry name" value="DUF389"/>
    <property type="match status" value="1"/>
</dbReference>
<feature type="transmembrane region" description="Helical" evidence="1">
    <location>
        <begin position="244"/>
        <end position="267"/>
    </location>
</feature>
<feature type="transmembrane region" description="Helical" evidence="1">
    <location>
        <begin position="279"/>
        <end position="296"/>
    </location>
</feature>
<evidence type="ECO:0000313" key="3">
    <source>
        <dbReference type="Proteomes" id="UP000182241"/>
    </source>
</evidence>
<evidence type="ECO:0000313" key="2">
    <source>
        <dbReference type="EMBL" id="SEC47765.1"/>
    </source>
</evidence>
<protein>
    <submittedName>
        <fullName evidence="2">Uncharacterized hydrophobic domain-containing protein</fullName>
    </submittedName>
</protein>
<dbReference type="PANTHER" id="PTHR20992:SF9">
    <property type="entry name" value="AT15442P-RELATED"/>
    <property type="match status" value="1"/>
</dbReference>
<dbReference type="KEGG" id="tsm:ASU32_10675"/>
<dbReference type="InterPro" id="IPR005240">
    <property type="entry name" value="DUF389"/>
</dbReference>
<feature type="transmembrane region" description="Helical" evidence="1">
    <location>
        <begin position="173"/>
        <end position="197"/>
    </location>
</feature>
<dbReference type="AlphaFoldDB" id="A0A1H4SU70"/>
<keyword evidence="1" id="KW-0472">Membrane</keyword>